<evidence type="ECO:0000256" key="6">
    <source>
        <dbReference type="SAM" id="Phobius"/>
    </source>
</evidence>
<evidence type="ECO:0000313" key="9">
    <source>
        <dbReference type="Proteomes" id="UP000000305"/>
    </source>
</evidence>
<dbReference type="PANTHER" id="PTHR22776:SF49">
    <property type="entry name" value="MARVEL DOMAIN-CONTAINING PROTEIN"/>
    <property type="match status" value="1"/>
</dbReference>
<proteinExistence type="predicted"/>
<organism evidence="8 9">
    <name type="scientific">Daphnia pulex</name>
    <name type="common">Water flea</name>
    <dbReference type="NCBI Taxonomy" id="6669"/>
    <lineage>
        <taxon>Eukaryota</taxon>
        <taxon>Metazoa</taxon>
        <taxon>Ecdysozoa</taxon>
        <taxon>Arthropoda</taxon>
        <taxon>Crustacea</taxon>
        <taxon>Branchiopoda</taxon>
        <taxon>Diplostraca</taxon>
        <taxon>Cladocera</taxon>
        <taxon>Anomopoda</taxon>
        <taxon>Daphniidae</taxon>
        <taxon>Daphnia</taxon>
    </lineage>
</organism>
<feature type="transmembrane region" description="Helical" evidence="6">
    <location>
        <begin position="68"/>
        <end position="89"/>
    </location>
</feature>
<dbReference type="OMA" id="MYATAFI"/>
<keyword evidence="2 5" id="KW-0812">Transmembrane</keyword>
<keyword evidence="9" id="KW-1185">Reference proteome</keyword>
<feature type="transmembrane region" description="Helical" evidence="6">
    <location>
        <begin position="136"/>
        <end position="156"/>
    </location>
</feature>
<reference evidence="8 9" key="1">
    <citation type="journal article" date="2011" name="Science">
        <title>The ecoresponsive genome of Daphnia pulex.</title>
        <authorList>
            <person name="Colbourne J.K."/>
            <person name="Pfrender M.E."/>
            <person name="Gilbert D."/>
            <person name="Thomas W.K."/>
            <person name="Tucker A."/>
            <person name="Oakley T.H."/>
            <person name="Tokishita S."/>
            <person name="Aerts A."/>
            <person name="Arnold G.J."/>
            <person name="Basu M.K."/>
            <person name="Bauer D.J."/>
            <person name="Caceres C.E."/>
            <person name="Carmel L."/>
            <person name="Casola C."/>
            <person name="Choi J.H."/>
            <person name="Detter J.C."/>
            <person name="Dong Q."/>
            <person name="Dusheyko S."/>
            <person name="Eads B.D."/>
            <person name="Frohlich T."/>
            <person name="Geiler-Samerotte K.A."/>
            <person name="Gerlach D."/>
            <person name="Hatcher P."/>
            <person name="Jogdeo S."/>
            <person name="Krijgsveld J."/>
            <person name="Kriventseva E.V."/>
            <person name="Kultz D."/>
            <person name="Laforsch C."/>
            <person name="Lindquist E."/>
            <person name="Lopez J."/>
            <person name="Manak J.R."/>
            <person name="Muller J."/>
            <person name="Pangilinan J."/>
            <person name="Patwardhan R.P."/>
            <person name="Pitluck S."/>
            <person name="Pritham E.J."/>
            <person name="Rechtsteiner A."/>
            <person name="Rho M."/>
            <person name="Rogozin I.B."/>
            <person name="Sakarya O."/>
            <person name="Salamov A."/>
            <person name="Schaack S."/>
            <person name="Shapiro H."/>
            <person name="Shiga Y."/>
            <person name="Skalitzky C."/>
            <person name="Smith Z."/>
            <person name="Souvorov A."/>
            <person name="Sung W."/>
            <person name="Tang Z."/>
            <person name="Tsuchiya D."/>
            <person name="Tu H."/>
            <person name="Vos H."/>
            <person name="Wang M."/>
            <person name="Wolf Y.I."/>
            <person name="Yamagata H."/>
            <person name="Yamada T."/>
            <person name="Ye Y."/>
            <person name="Shaw J.R."/>
            <person name="Andrews J."/>
            <person name="Crease T.J."/>
            <person name="Tang H."/>
            <person name="Lucas S.M."/>
            <person name="Robertson H.M."/>
            <person name="Bork P."/>
            <person name="Koonin E.V."/>
            <person name="Zdobnov E.M."/>
            <person name="Grigoriev I.V."/>
            <person name="Lynch M."/>
            <person name="Boore J.L."/>
        </authorList>
    </citation>
    <scope>NUCLEOTIDE SEQUENCE [LARGE SCALE GENOMIC DNA]</scope>
</reference>
<dbReference type="InParanoid" id="E9FR29"/>
<dbReference type="PhylomeDB" id="E9FR29"/>
<keyword evidence="3 6" id="KW-1133">Transmembrane helix</keyword>
<evidence type="ECO:0000256" key="5">
    <source>
        <dbReference type="PROSITE-ProRule" id="PRU00581"/>
    </source>
</evidence>
<dbReference type="Proteomes" id="UP000000305">
    <property type="component" value="Unassembled WGS sequence"/>
</dbReference>
<protein>
    <recommendedName>
        <fullName evidence="7">MARVEL domain-containing protein</fullName>
    </recommendedName>
</protein>
<evidence type="ECO:0000256" key="2">
    <source>
        <dbReference type="ARBA" id="ARBA00022692"/>
    </source>
</evidence>
<gene>
    <name evidence="8" type="ORF">DAPPUDRAFT_205349</name>
</gene>
<feature type="transmembrane region" description="Helical" evidence="6">
    <location>
        <begin position="42"/>
        <end position="62"/>
    </location>
</feature>
<feature type="domain" description="MARVEL" evidence="7">
    <location>
        <begin position="32"/>
        <end position="162"/>
    </location>
</feature>
<dbReference type="PROSITE" id="PS51225">
    <property type="entry name" value="MARVEL"/>
    <property type="match status" value="1"/>
</dbReference>
<dbReference type="InterPro" id="IPR008253">
    <property type="entry name" value="Marvel"/>
</dbReference>
<evidence type="ECO:0000259" key="7">
    <source>
        <dbReference type="PROSITE" id="PS51225"/>
    </source>
</evidence>
<evidence type="ECO:0000256" key="1">
    <source>
        <dbReference type="ARBA" id="ARBA00004141"/>
    </source>
</evidence>
<dbReference type="EMBL" id="GL732523">
    <property type="protein sequence ID" value="EFX90087.1"/>
    <property type="molecule type" value="Genomic_DNA"/>
</dbReference>
<sequence>MAETGFPGTYSTTTVTQTATTVTTNIRFDPSYIRTIPGMLKIAIMVLNILGFICVMVSEVNWHSRANWFNFCAMGGFWITGILLAFYLFHVIEKLYFVPWIMVVSTTEMGYCGLWCFFMLTASAACAAQGSLFEAWAAASFFGFISMIVYGVDAFFKFKGWRAGEIAQGERVRSVQKSETVGTPAY</sequence>
<dbReference type="eggNOG" id="KOG4788">
    <property type="taxonomic scope" value="Eukaryota"/>
</dbReference>
<accession>E9FR29</accession>
<dbReference type="PANTHER" id="PTHR22776">
    <property type="entry name" value="MARVEL-CONTAINING POTENTIAL LIPID RAFT-ASSOCIATED PROTEIN"/>
    <property type="match status" value="1"/>
</dbReference>
<evidence type="ECO:0000256" key="3">
    <source>
        <dbReference type="ARBA" id="ARBA00022989"/>
    </source>
</evidence>
<dbReference type="GO" id="GO:0016020">
    <property type="term" value="C:membrane"/>
    <property type="evidence" value="ECO:0000318"/>
    <property type="project" value="GO_Central"/>
</dbReference>
<evidence type="ECO:0000256" key="4">
    <source>
        <dbReference type="ARBA" id="ARBA00023136"/>
    </source>
</evidence>
<evidence type="ECO:0000313" key="8">
    <source>
        <dbReference type="EMBL" id="EFX90087.1"/>
    </source>
</evidence>
<dbReference type="HOGENOM" id="CLU_090110_0_0_1"/>
<dbReference type="InterPro" id="IPR050578">
    <property type="entry name" value="MARVEL-CKLF_proteins"/>
</dbReference>
<dbReference type="KEGG" id="dpx:DAPPUDRAFT_205349"/>
<dbReference type="AlphaFoldDB" id="E9FR29"/>
<dbReference type="Pfam" id="PF01284">
    <property type="entry name" value="MARVEL"/>
    <property type="match status" value="1"/>
</dbReference>
<keyword evidence="4 5" id="KW-0472">Membrane</keyword>
<dbReference type="OrthoDB" id="10028364at2759"/>
<comment type="subcellular location">
    <subcellularLocation>
        <location evidence="1">Membrane</location>
        <topology evidence="1">Multi-pass membrane protein</topology>
    </subcellularLocation>
</comment>
<name>E9FR29_DAPPU</name>